<keyword evidence="2" id="KW-0813">Transport</keyword>
<comment type="subcellular location">
    <subcellularLocation>
        <location evidence="1">Membrane</location>
        <topology evidence="1">Multi-pass membrane protein</topology>
    </subcellularLocation>
</comment>
<name>A0A428U6Q6_9HYPO</name>
<evidence type="ECO:0000256" key="7">
    <source>
        <dbReference type="SAM" id="MobiDB-lite"/>
    </source>
</evidence>
<evidence type="ECO:0000256" key="4">
    <source>
        <dbReference type="ARBA" id="ARBA00022989"/>
    </source>
</evidence>
<dbReference type="EMBL" id="NKCK01000026">
    <property type="protein sequence ID" value="RSM09898.1"/>
    <property type="molecule type" value="Genomic_DNA"/>
</dbReference>
<dbReference type="InterPro" id="IPR036259">
    <property type="entry name" value="MFS_trans_sf"/>
</dbReference>
<evidence type="ECO:0000256" key="2">
    <source>
        <dbReference type="ARBA" id="ARBA00022448"/>
    </source>
</evidence>
<gene>
    <name evidence="10" type="ORF">CEP52_003862</name>
</gene>
<feature type="transmembrane region" description="Helical" evidence="8">
    <location>
        <begin position="60"/>
        <end position="81"/>
    </location>
</feature>
<dbReference type="PANTHER" id="PTHR23511:SF3">
    <property type="entry name" value="MAJOR FACILITATOR SUPERFAMILY (MFS) PROFILE DOMAIN-CONTAINING PROTEIN"/>
    <property type="match status" value="1"/>
</dbReference>
<evidence type="ECO:0000313" key="11">
    <source>
        <dbReference type="Proteomes" id="UP000287144"/>
    </source>
</evidence>
<dbReference type="Gene3D" id="1.20.1250.20">
    <property type="entry name" value="MFS general substrate transporter like domains"/>
    <property type="match status" value="1"/>
</dbReference>
<keyword evidence="4 8" id="KW-1133">Transmembrane helix</keyword>
<evidence type="ECO:0000256" key="5">
    <source>
        <dbReference type="ARBA" id="ARBA00023136"/>
    </source>
</evidence>
<feature type="transmembrane region" description="Helical" evidence="8">
    <location>
        <begin position="127"/>
        <end position="146"/>
    </location>
</feature>
<feature type="transmembrane region" description="Helical" evidence="8">
    <location>
        <begin position="101"/>
        <end position="120"/>
    </location>
</feature>
<dbReference type="PANTHER" id="PTHR23511">
    <property type="entry name" value="SYNAPTIC VESICLE GLYCOPROTEIN 2"/>
    <property type="match status" value="1"/>
</dbReference>
<dbReference type="InterPro" id="IPR011701">
    <property type="entry name" value="MFS"/>
</dbReference>
<sequence length="303" mass="33550">MPITRAMKSLNTGPASEPEAARNASTHPFLHGLDGLSLYEKKCVLVNREIDAQGMGRYQWYIWGLCGFGYMLDLLWAQAFGLVLSPLQQELGFGNDESGNISTSFNAGLTAGAFVWGILADIIGRRWAFNLTCLISSVFGLCLGASNSYNTFLVLTAFVGVGVGGNIPIDTTITLEFIPQNKRFLLACLSIFQPIGVVICSVIAFGFIPVYSCTPNFSEAEPLPSCNGNVTQTPCCSRADNMGWRYLLFTLGAITLSIFILRFFIFKFRETPKYLLYRGRDDEALQTLQHMAKNKRQTVQSYY</sequence>
<evidence type="ECO:0000256" key="6">
    <source>
        <dbReference type="ARBA" id="ARBA00023180"/>
    </source>
</evidence>
<dbReference type="InterPro" id="IPR005829">
    <property type="entry name" value="Sugar_transporter_CS"/>
</dbReference>
<dbReference type="SUPFAM" id="SSF103473">
    <property type="entry name" value="MFS general substrate transporter"/>
    <property type="match status" value="1"/>
</dbReference>
<dbReference type="Pfam" id="PF07690">
    <property type="entry name" value="MFS_1"/>
    <property type="match status" value="1"/>
</dbReference>
<evidence type="ECO:0000313" key="10">
    <source>
        <dbReference type="EMBL" id="RSM09898.1"/>
    </source>
</evidence>
<dbReference type="AlphaFoldDB" id="A0A428U6Q6"/>
<feature type="transmembrane region" description="Helical" evidence="8">
    <location>
        <begin position="246"/>
        <end position="265"/>
    </location>
</feature>
<feature type="domain" description="Major facilitator superfamily (MFS) profile" evidence="9">
    <location>
        <begin position="62"/>
        <end position="303"/>
    </location>
</feature>
<feature type="region of interest" description="Disordered" evidence="7">
    <location>
        <begin position="1"/>
        <end position="22"/>
    </location>
</feature>
<keyword evidence="5 8" id="KW-0472">Membrane</keyword>
<keyword evidence="6" id="KW-0325">Glycoprotein</keyword>
<dbReference type="Proteomes" id="UP000287144">
    <property type="component" value="Unassembled WGS sequence"/>
</dbReference>
<feature type="transmembrane region" description="Helical" evidence="8">
    <location>
        <begin position="184"/>
        <end position="208"/>
    </location>
</feature>
<comment type="caution">
    <text evidence="10">The sequence shown here is derived from an EMBL/GenBank/DDBJ whole genome shotgun (WGS) entry which is preliminary data.</text>
</comment>
<proteinExistence type="predicted"/>
<keyword evidence="3 8" id="KW-0812">Transmembrane</keyword>
<evidence type="ECO:0000256" key="8">
    <source>
        <dbReference type="SAM" id="Phobius"/>
    </source>
</evidence>
<evidence type="ECO:0000256" key="1">
    <source>
        <dbReference type="ARBA" id="ARBA00004141"/>
    </source>
</evidence>
<dbReference type="GO" id="GO:0022857">
    <property type="term" value="F:transmembrane transporter activity"/>
    <property type="evidence" value="ECO:0007669"/>
    <property type="project" value="InterPro"/>
</dbReference>
<evidence type="ECO:0000259" key="9">
    <source>
        <dbReference type="PROSITE" id="PS50850"/>
    </source>
</evidence>
<dbReference type="PROSITE" id="PS50850">
    <property type="entry name" value="MFS"/>
    <property type="match status" value="1"/>
</dbReference>
<keyword evidence="11" id="KW-1185">Reference proteome</keyword>
<organism evidence="10 11">
    <name type="scientific">Fusarium oligoseptatum</name>
    <dbReference type="NCBI Taxonomy" id="2604345"/>
    <lineage>
        <taxon>Eukaryota</taxon>
        <taxon>Fungi</taxon>
        <taxon>Dikarya</taxon>
        <taxon>Ascomycota</taxon>
        <taxon>Pezizomycotina</taxon>
        <taxon>Sordariomycetes</taxon>
        <taxon>Hypocreomycetidae</taxon>
        <taxon>Hypocreales</taxon>
        <taxon>Nectriaceae</taxon>
        <taxon>Fusarium</taxon>
        <taxon>Fusarium solani species complex</taxon>
    </lineage>
</organism>
<reference evidence="10 11" key="1">
    <citation type="submission" date="2017-06" db="EMBL/GenBank/DDBJ databases">
        <title>Comparative genomic analysis of Ambrosia Fusariam Clade fungi.</title>
        <authorList>
            <person name="Stajich J.E."/>
            <person name="Carrillo J."/>
            <person name="Kijimoto T."/>
            <person name="Eskalen A."/>
            <person name="O'Donnell K."/>
            <person name="Kasson M."/>
        </authorList>
    </citation>
    <scope>NUCLEOTIDE SEQUENCE [LARGE SCALE GENOMIC DNA]</scope>
    <source>
        <strain evidence="10 11">NRRL62579</strain>
    </source>
</reference>
<dbReference type="GO" id="GO:0016020">
    <property type="term" value="C:membrane"/>
    <property type="evidence" value="ECO:0007669"/>
    <property type="project" value="UniProtKB-SubCell"/>
</dbReference>
<accession>A0A428U6Q6</accession>
<protein>
    <recommendedName>
        <fullName evidence="9">Major facilitator superfamily (MFS) profile domain-containing protein</fullName>
    </recommendedName>
</protein>
<dbReference type="PROSITE" id="PS00217">
    <property type="entry name" value="SUGAR_TRANSPORT_2"/>
    <property type="match status" value="1"/>
</dbReference>
<feature type="transmembrane region" description="Helical" evidence="8">
    <location>
        <begin position="152"/>
        <end position="172"/>
    </location>
</feature>
<evidence type="ECO:0000256" key="3">
    <source>
        <dbReference type="ARBA" id="ARBA00022692"/>
    </source>
</evidence>
<dbReference type="InterPro" id="IPR020846">
    <property type="entry name" value="MFS_dom"/>
</dbReference>